<organism evidence="5 6">
    <name type="scientific">Stenotrophomonas capsici</name>
    <dbReference type="NCBI Taxonomy" id="3110230"/>
    <lineage>
        <taxon>Bacteria</taxon>
        <taxon>Pseudomonadati</taxon>
        <taxon>Pseudomonadota</taxon>
        <taxon>Gammaproteobacteria</taxon>
        <taxon>Lysobacterales</taxon>
        <taxon>Lysobacteraceae</taxon>
        <taxon>Stenotrophomonas</taxon>
    </lineage>
</organism>
<dbReference type="CDD" id="cd02440">
    <property type="entry name" value="AdoMet_MTases"/>
    <property type="match status" value="1"/>
</dbReference>
<dbReference type="GO" id="GO:0032259">
    <property type="term" value="P:methylation"/>
    <property type="evidence" value="ECO:0007669"/>
    <property type="project" value="UniProtKB-KW"/>
</dbReference>
<dbReference type="PANTHER" id="PTHR43464:SF19">
    <property type="entry name" value="UBIQUINONE BIOSYNTHESIS O-METHYLTRANSFERASE, MITOCHONDRIAL"/>
    <property type="match status" value="1"/>
</dbReference>
<dbReference type="Proteomes" id="UP001301653">
    <property type="component" value="Unassembled WGS sequence"/>
</dbReference>
<protein>
    <submittedName>
        <fullName evidence="5">Methyltransferase domain-containing protein</fullName>
    </submittedName>
</protein>
<dbReference type="RefSeq" id="WP_323439211.1">
    <property type="nucleotide sequence ID" value="NZ_JAYFUH010000249.1"/>
</dbReference>
<accession>A0ABU5V9C0</accession>
<dbReference type="SUPFAM" id="SSF53335">
    <property type="entry name" value="S-adenosyl-L-methionine-dependent methyltransferases"/>
    <property type="match status" value="1"/>
</dbReference>
<evidence type="ECO:0000256" key="3">
    <source>
        <dbReference type="ARBA" id="ARBA00022691"/>
    </source>
</evidence>
<comment type="caution">
    <text evidence="5">The sequence shown here is derived from an EMBL/GenBank/DDBJ whole genome shotgun (WGS) entry which is preliminary data.</text>
</comment>
<keyword evidence="3" id="KW-0949">S-adenosyl-L-methionine</keyword>
<dbReference type="GO" id="GO:0008168">
    <property type="term" value="F:methyltransferase activity"/>
    <property type="evidence" value="ECO:0007669"/>
    <property type="project" value="UniProtKB-KW"/>
</dbReference>
<feature type="domain" description="Methyltransferase type 11" evidence="4">
    <location>
        <begin position="47"/>
        <end position="140"/>
    </location>
</feature>
<proteinExistence type="predicted"/>
<evidence type="ECO:0000313" key="6">
    <source>
        <dbReference type="Proteomes" id="UP001301653"/>
    </source>
</evidence>
<dbReference type="InterPro" id="IPR029063">
    <property type="entry name" value="SAM-dependent_MTases_sf"/>
</dbReference>
<keyword evidence="2" id="KW-0808">Transferase</keyword>
<dbReference type="PANTHER" id="PTHR43464">
    <property type="entry name" value="METHYLTRANSFERASE"/>
    <property type="match status" value="1"/>
</dbReference>
<dbReference type="InterPro" id="IPR013216">
    <property type="entry name" value="Methyltransf_11"/>
</dbReference>
<dbReference type="EMBL" id="JAYFUH010000249">
    <property type="protein sequence ID" value="MEA5668655.1"/>
    <property type="molecule type" value="Genomic_DNA"/>
</dbReference>
<keyword evidence="1 5" id="KW-0489">Methyltransferase</keyword>
<evidence type="ECO:0000256" key="2">
    <source>
        <dbReference type="ARBA" id="ARBA00022679"/>
    </source>
</evidence>
<sequence length="277" mass="31648">MKIELEPSGERVMENMYKRSLGAYTIYMMHIASYRFVEEICTGRRVLDYGCGSGYGSKLISKIANEVVGVDVSPEAIQYADDNYRNDNLSFHQIDPGSQLPFPDGHFDVILSFQVIEHVSDDDSYLREARRLLGQGGILVTITPDRQHRLLAGQKPWNRWHLREYSQEMLVTLISRHFAIRRNLKMGAEWSVAATEMVRYRKTKWLCLPVTLPFIPESVRRFSLDLIHRITGILKSPSSALHKEYGFDETAFIVSDKPPNPMNLIIVAQAEDASQAL</sequence>
<evidence type="ECO:0000259" key="4">
    <source>
        <dbReference type="Pfam" id="PF08241"/>
    </source>
</evidence>
<dbReference type="Pfam" id="PF08241">
    <property type="entry name" value="Methyltransf_11"/>
    <property type="match status" value="1"/>
</dbReference>
<evidence type="ECO:0000313" key="5">
    <source>
        <dbReference type="EMBL" id="MEA5668655.1"/>
    </source>
</evidence>
<name>A0ABU5V9C0_9GAMM</name>
<gene>
    <name evidence="5" type="ORF">VA603_13995</name>
</gene>
<evidence type="ECO:0000256" key="1">
    <source>
        <dbReference type="ARBA" id="ARBA00022603"/>
    </source>
</evidence>
<dbReference type="Gene3D" id="3.40.50.150">
    <property type="entry name" value="Vaccinia Virus protein VP39"/>
    <property type="match status" value="1"/>
</dbReference>
<keyword evidence="6" id="KW-1185">Reference proteome</keyword>
<reference evidence="5 6" key="1">
    <citation type="submission" date="2023-12" db="EMBL/GenBank/DDBJ databases">
        <title>Stenotrophomonas guangdongensis sp. nov., isolated from wilted pepper plants (Capsicum annuum).</title>
        <authorList>
            <person name="Qiu M."/>
            <person name="Li Y."/>
            <person name="Liu Q."/>
            <person name="Zhang X."/>
            <person name="Huang Y."/>
            <person name="Guo R."/>
            <person name="Hu M."/>
            <person name="Zhou J."/>
            <person name="Zhou X."/>
        </authorList>
    </citation>
    <scope>NUCLEOTIDE SEQUENCE [LARGE SCALE GENOMIC DNA]</scope>
    <source>
        <strain evidence="5 6">MH1</strain>
    </source>
</reference>